<evidence type="ECO:0000259" key="3">
    <source>
        <dbReference type="Pfam" id="PF02517"/>
    </source>
</evidence>
<keyword evidence="2" id="KW-0812">Transmembrane</keyword>
<dbReference type="InterPro" id="IPR003675">
    <property type="entry name" value="Rce1/LyrA-like_dom"/>
</dbReference>
<accession>A0AAN1F0N7</accession>
<dbReference type="Pfam" id="PF02517">
    <property type="entry name" value="Rce1-like"/>
    <property type="match status" value="1"/>
</dbReference>
<dbReference type="PANTHER" id="PTHR43592">
    <property type="entry name" value="CAAX AMINO TERMINAL PROTEASE"/>
    <property type="match status" value="1"/>
</dbReference>
<dbReference type="AlphaFoldDB" id="A0AAN1F0N7"/>
<evidence type="ECO:0000256" key="2">
    <source>
        <dbReference type="SAM" id="Phobius"/>
    </source>
</evidence>
<dbReference type="PANTHER" id="PTHR43592:SF15">
    <property type="entry name" value="CAAX AMINO TERMINAL PROTEASE FAMILY PROTEIN"/>
    <property type="match status" value="1"/>
</dbReference>
<dbReference type="RefSeq" id="WP_161492253.1">
    <property type="nucleotide sequence ID" value="NZ_CP017065.1"/>
</dbReference>
<feature type="transmembrane region" description="Helical" evidence="2">
    <location>
        <begin position="199"/>
        <end position="219"/>
    </location>
</feature>
<feature type="transmembrane region" description="Helical" evidence="2">
    <location>
        <begin position="231"/>
        <end position="250"/>
    </location>
</feature>
<dbReference type="EMBL" id="CP017065">
    <property type="protein sequence ID" value="ARY92612.1"/>
    <property type="molecule type" value="Genomic_DNA"/>
</dbReference>
<evidence type="ECO:0000313" key="4">
    <source>
        <dbReference type="EMBL" id="ARY92612.1"/>
    </source>
</evidence>
<comment type="similarity">
    <text evidence="1">Belongs to the UPF0177 family.</text>
</comment>
<feature type="domain" description="CAAX prenyl protease 2/Lysostaphin resistance protein A-like" evidence="3">
    <location>
        <begin position="110"/>
        <end position="212"/>
    </location>
</feature>
<dbReference type="GO" id="GO:0004175">
    <property type="term" value="F:endopeptidase activity"/>
    <property type="evidence" value="ECO:0007669"/>
    <property type="project" value="UniProtKB-ARBA"/>
</dbReference>
<dbReference type="Proteomes" id="UP000195609">
    <property type="component" value="Chromosome"/>
</dbReference>
<evidence type="ECO:0000313" key="5">
    <source>
        <dbReference type="Proteomes" id="UP000195609"/>
    </source>
</evidence>
<feature type="transmembrane region" description="Helical" evidence="2">
    <location>
        <begin position="87"/>
        <end position="106"/>
    </location>
</feature>
<dbReference type="GO" id="GO:0080120">
    <property type="term" value="P:CAAX-box protein maturation"/>
    <property type="evidence" value="ECO:0007669"/>
    <property type="project" value="UniProtKB-ARBA"/>
</dbReference>
<feature type="transmembrane region" description="Helical" evidence="2">
    <location>
        <begin position="126"/>
        <end position="144"/>
    </location>
</feature>
<organism evidence="4 5">
    <name type="scientific">Lacticaseibacillus casei</name>
    <name type="common">Lactobacillus casei</name>
    <dbReference type="NCBI Taxonomy" id="1582"/>
    <lineage>
        <taxon>Bacteria</taxon>
        <taxon>Bacillati</taxon>
        <taxon>Bacillota</taxon>
        <taxon>Bacilli</taxon>
        <taxon>Lactobacillales</taxon>
        <taxon>Lactobacillaceae</taxon>
        <taxon>Lacticaseibacillus</taxon>
    </lineage>
</organism>
<sequence length="262" mass="29612">MKNRILRWVSLSSLPNWHKLVITLLTLEAADELVTSPLLELAFHKHFWAINITFKVLEFLIAILLNKQYLKAKIFCTFTKKRFKSKSSIFATLFLIYFGILLVLQHPSRIPEAITVGLIAAVPEEFIWRGMVLGSLASFLSGSWRKRSVNSLIISSILFGLYHLSNLQVQPLNNTLAQIIQTIGLGTILGATYIKTSNILAPMFLHFFWDFFITLANGINFNSMEGPDWMTTAFVSCVLMAIGLSILLSGNKKYNLVKKLDL</sequence>
<keyword evidence="2" id="KW-0472">Membrane</keyword>
<proteinExistence type="inferred from homology"/>
<evidence type="ECO:0000256" key="1">
    <source>
        <dbReference type="ARBA" id="ARBA00009067"/>
    </source>
</evidence>
<reference evidence="4 5" key="1">
    <citation type="journal article" date="2017" name="Front. Immunol.">
        <title>Complete Genome Sequence of Lactobacillus casei LC5, a Potential Probiotics for Atopic Dermatitis.</title>
        <authorList>
            <person name="Kang J."/>
            <person name="Chung W.H."/>
            <person name="Lim T.J."/>
            <person name="Whon T.W."/>
            <person name="Lim S."/>
            <person name="Nam Y.D."/>
        </authorList>
    </citation>
    <scope>NUCLEOTIDE SEQUENCE [LARGE SCALE GENOMIC DNA]</scope>
    <source>
        <strain evidence="4 5">LC5</strain>
    </source>
</reference>
<feature type="transmembrane region" description="Helical" evidence="2">
    <location>
        <begin position="46"/>
        <end position="66"/>
    </location>
</feature>
<protein>
    <recommendedName>
        <fullName evidence="3">CAAX prenyl protease 2/Lysostaphin resistance protein A-like domain-containing protein</fullName>
    </recommendedName>
</protein>
<keyword evidence="2" id="KW-1133">Transmembrane helix</keyword>
<name>A0AAN1F0N7_LACCA</name>
<gene>
    <name evidence="4" type="ORF">BGL52_12945</name>
</gene>